<gene>
    <name evidence="3" type="ORF">POSPLADRAFT_1055173</name>
</gene>
<feature type="region of interest" description="Disordered" evidence="1">
    <location>
        <begin position="1"/>
        <end position="44"/>
    </location>
</feature>
<dbReference type="AlphaFoldDB" id="A0A1X6N7J4"/>
<dbReference type="GO" id="GO:0004672">
    <property type="term" value="F:protein kinase activity"/>
    <property type="evidence" value="ECO:0007669"/>
    <property type="project" value="InterPro"/>
</dbReference>
<dbReference type="PANTHER" id="PTHR38248">
    <property type="entry name" value="FUNK1 6"/>
    <property type="match status" value="1"/>
</dbReference>
<accession>A0A1X6N7J4</accession>
<evidence type="ECO:0000256" key="1">
    <source>
        <dbReference type="SAM" id="MobiDB-lite"/>
    </source>
</evidence>
<feature type="compositionally biased region" description="Basic and acidic residues" evidence="1">
    <location>
        <begin position="1"/>
        <end position="10"/>
    </location>
</feature>
<dbReference type="PANTHER" id="PTHR38248:SF2">
    <property type="entry name" value="FUNK1 11"/>
    <property type="match status" value="1"/>
</dbReference>
<dbReference type="PROSITE" id="PS00109">
    <property type="entry name" value="PROTEIN_KINASE_TYR"/>
    <property type="match status" value="1"/>
</dbReference>
<dbReference type="RefSeq" id="XP_024341348.1">
    <property type="nucleotide sequence ID" value="XM_024480609.1"/>
</dbReference>
<dbReference type="Pfam" id="PF17667">
    <property type="entry name" value="Pkinase_fungal"/>
    <property type="match status" value="2"/>
</dbReference>
<feature type="domain" description="Fungal-type protein kinase" evidence="2">
    <location>
        <begin position="245"/>
        <end position="332"/>
    </location>
</feature>
<feature type="domain" description="Fungal-type protein kinase" evidence="2">
    <location>
        <begin position="416"/>
        <end position="637"/>
    </location>
</feature>
<dbReference type="Gene3D" id="1.10.510.10">
    <property type="entry name" value="Transferase(Phosphotransferase) domain 1"/>
    <property type="match status" value="1"/>
</dbReference>
<evidence type="ECO:0000313" key="4">
    <source>
        <dbReference type="Proteomes" id="UP000194127"/>
    </source>
</evidence>
<feature type="compositionally biased region" description="Basic and acidic residues" evidence="1">
    <location>
        <begin position="186"/>
        <end position="196"/>
    </location>
</feature>
<dbReference type="InterPro" id="IPR008266">
    <property type="entry name" value="Tyr_kinase_AS"/>
</dbReference>
<feature type="compositionally biased region" description="Low complexity" evidence="1">
    <location>
        <begin position="21"/>
        <end position="31"/>
    </location>
</feature>
<dbReference type="SUPFAM" id="SSF56112">
    <property type="entry name" value="Protein kinase-like (PK-like)"/>
    <property type="match status" value="1"/>
</dbReference>
<reference evidence="3 4" key="1">
    <citation type="submission" date="2017-04" db="EMBL/GenBank/DDBJ databases">
        <title>Genome Sequence of the Model Brown-Rot Fungus Postia placenta SB12.</title>
        <authorList>
            <consortium name="DOE Joint Genome Institute"/>
            <person name="Gaskell J."/>
            <person name="Kersten P."/>
            <person name="Larrondo L.F."/>
            <person name="Canessa P."/>
            <person name="Martinez D."/>
            <person name="Hibbett D."/>
            <person name="Schmoll M."/>
            <person name="Kubicek C.P."/>
            <person name="Martinez A.T."/>
            <person name="Yadav J."/>
            <person name="Master E."/>
            <person name="Magnuson J.K."/>
            <person name="James T."/>
            <person name="Yaver D."/>
            <person name="Berka R."/>
            <person name="Labutti K."/>
            <person name="Lipzen A."/>
            <person name="Aerts A."/>
            <person name="Barry K."/>
            <person name="Henrissat B."/>
            <person name="Blanchette R."/>
            <person name="Grigoriev I."/>
            <person name="Cullen D."/>
        </authorList>
    </citation>
    <scope>NUCLEOTIDE SEQUENCE [LARGE SCALE GENOMIC DNA]</scope>
    <source>
        <strain evidence="3 4">MAD-698-R-SB12</strain>
    </source>
</reference>
<protein>
    <recommendedName>
        <fullName evidence="2">Fungal-type protein kinase domain-containing protein</fullName>
    </recommendedName>
</protein>
<organism evidence="3 4">
    <name type="scientific">Postia placenta MAD-698-R-SB12</name>
    <dbReference type="NCBI Taxonomy" id="670580"/>
    <lineage>
        <taxon>Eukaryota</taxon>
        <taxon>Fungi</taxon>
        <taxon>Dikarya</taxon>
        <taxon>Basidiomycota</taxon>
        <taxon>Agaricomycotina</taxon>
        <taxon>Agaricomycetes</taxon>
        <taxon>Polyporales</taxon>
        <taxon>Adustoporiaceae</taxon>
        <taxon>Rhodonia</taxon>
    </lineage>
</organism>
<feature type="region of interest" description="Disordered" evidence="1">
    <location>
        <begin position="147"/>
        <end position="196"/>
    </location>
</feature>
<evidence type="ECO:0000259" key="2">
    <source>
        <dbReference type="Pfam" id="PF17667"/>
    </source>
</evidence>
<evidence type="ECO:0000313" key="3">
    <source>
        <dbReference type="EMBL" id="OSX64554.1"/>
    </source>
</evidence>
<dbReference type="InterPro" id="IPR040976">
    <property type="entry name" value="Pkinase_fungal"/>
</dbReference>
<dbReference type="OrthoDB" id="3265188at2759"/>
<sequence length="641" mass="72384">MPGTHSREPAKPSGGKTPEQSSSSRTPPRTSAPDLEKHFKDFGSTPRKTALPIYRRRLNKDMGGRHVEVPLAKFKQLIPWKTLTKEVLEKIAALEFNEKVFKGLTFLIYLQCDVAQNILDTCYDTQLKLASPSGQHKLVAKVTGSRTDPNIADGGTGKKPDVILYPDTPKASDQHDRKKRGLPKSAEGDHEMEGKDQKQTLVQVDDAAVTVQPDFQGRQSPFWIPLNEEDEQGATDSRPFESGADGAAEARGQIIEYATEVMRNQPRLFCFMTVVAGCHARFLRWDRWGAIVSESFNFVRNKEIMFEFLYNYGAMTQAERGYDPKVIPATDSEIREMMAWKTTIMRDEGKRLSSYQEKCFDEAMSGKWSICKVFVPKEDIIPPADLGPKETDHASAALEVADDARNAADNPLAGLELIVGRPLHASRSLIDRSTKAHVAYDMKNNRLVFMKTSWRAESTKVPAERDTYIHLWSHGVRHIARPVSAGDVSSDGVLQRTLTQTYAKREQTAVGRIHYRLVIDEVYEPMETYLHPYEMVVVLSGALIAHEDAWTKAHVLHRDISVNNVMIKRTGPEQGQVIGILIDWDLCKHEKDIEKGVTQASRSGTWQFMSALLLVFPKKVHRLSDDLESFVHLLHWLIRKR</sequence>
<dbReference type="EMBL" id="KZ110594">
    <property type="protein sequence ID" value="OSX64554.1"/>
    <property type="molecule type" value="Genomic_DNA"/>
</dbReference>
<name>A0A1X6N7J4_9APHY</name>
<proteinExistence type="predicted"/>
<dbReference type="STRING" id="670580.A0A1X6N7J4"/>
<dbReference type="GeneID" id="36325559"/>
<keyword evidence="4" id="KW-1185">Reference proteome</keyword>
<dbReference type="Proteomes" id="UP000194127">
    <property type="component" value="Unassembled WGS sequence"/>
</dbReference>
<dbReference type="InterPro" id="IPR011009">
    <property type="entry name" value="Kinase-like_dom_sf"/>
</dbReference>